<feature type="compositionally biased region" description="Basic and acidic residues" evidence="1">
    <location>
        <begin position="46"/>
        <end position="89"/>
    </location>
</feature>
<reference evidence="2" key="1">
    <citation type="submission" date="2020-11" db="EMBL/GenBank/DDBJ databases">
        <authorList>
            <consortium name="DOE Joint Genome Institute"/>
            <person name="Ahrendt S."/>
            <person name="Riley R."/>
            <person name="Andreopoulos W."/>
            <person name="Labutti K."/>
            <person name="Pangilinan J."/>
            <person name="Ruiz-Duenas F.J."/>
            <person name="Barrasa J.M."/>
            <person name="Sanchez-Garcia M."/>
            <person name="Camarero S."/>
            <person name="Miyauchi S."/>
            <person name="Serrano A."/>
            <person name="Linde D."/>
            <person name="Babiker R."/>
            <person name="Drula E."/>
            <person name="Ayuso-Fernandez I."/>
            <person name="Pacheco R."/>
            <person name="Padilla G."/>
            <person name="Ferreira P."/>
            <person name="Barriuso J."/>
            <person name="Kellner H."/>
            <person name="Castanera R."/>
            <person name="Alfaro M."/>
            <person name="Ramirez L."/>
            <person name="Pisabarro A.G."/>
            <person name="Kuo A."/>
            <person name="Tritt A."/>
            <person name="Lipzen A."/>
            <person name="He G."/>
            <person name="Yan M."/>
            <person name="Ng V."/>
            <person name="Cullen D."/>
            <person name="Martin F."/>
            <person name="Rosso M.-N."/>
            <person name="Henrissat B."/>
            <person name="Hibbett D."/>
            <person name="Martinez A.T."/>
            <person name="Grigoriev I.V."/>
        </authorList>
    </citation>
    <scope>NUCLEOTIDE SEQUENCE</scope>
    <source>
        <strain evidence="2">CIRM-BRFM 674</strain>
    </source>
</reference>
<keyword evidence="3" id="KW-1185">Reference proteome</keyword>
<dbReference type="OrthoDB" id="1028014at2759"/>
<evidence type="ECO:0000313" key="2">
    <source>
        <dbReference type="EMBL" id="KAF9478230.1"/>
    </source>
</evidence>
<feature type="compositionally biased region" description="Basic residues" evidence="1">
    <location>
        <begin position="29"/>
        <end position="45"/>
    </location>
</feature>
<protein>
    <submittedName>
        <fullName evidence="2">Uncharacterized protein</fullName>
    </submittedName>
</protein>
<evidence type="ECO:0000313" key="3">
    <source>
        <dbReference type="Proteomes" id="UP000807469"/>
    </source>
</evidence>
<feature type="compositionally biased region" description="Basic and acidic residues" evidence="1">
    <location>
        <begin position="15"/>
        <end position="28"/>
    </location>
</feature>
<dbReference type="AlphaFoldDB" id="A0A9P5Z0V7"/>
<dbReference type="Proteomes" id="UP000807469">
    <property type="component" value="Unassembled WGS sequence"/>
</dbReference>
<comment type="caution">
    <text evidence="2">The sequence shown here is derived from an EMBL/GenBank/DDBJ whole genome shotgun (WGS) entry which is preliminary data.</text>
</comment>
<gene>
    <name evidence="2" type="ORF">BDN70DRAFT_880182</name>
</gene>
<dbReference type="EMBL" id="MU155239">
    <property type="protein sequence ID" value="KAF9478230.1"/>
    <property type="molecule type" value="Genomic_DNA"/>
</dbReference>
<feature type="region of interest" description="Disordered" evidence="1">
    <location>
        <begin position="1"/>
        <end position="93"/>
    </location>
</feature>
<proteinExistence type="predicted"/>
<dbReference type="PANTHER" id="PTHR34776">
    <property type="entry name" value="F17F16.3 PROTEIN"/>
    <property type="match status" value="1"/>
</dbReference>
<name>A0A9P5Z0V7_9AGAR</name>
<sequence length="438" mass="48942">MPTTRRQTAIAEGKIVPDEHDEHQEHHEKKPRRHSTAAHKGHPHKTKAEHENGHPMDEDVKPPDVKAEDHVAGDKREHTKEENKQEEPPAKVQKVEVGAEGIYKPGTIERGHIYFFYRPRVEHEEAQSIEDVQHFHMLLIPRPPDFLVSDSPVETSEKKEDDVKAEDAENMKVLAPGADAVPAPEPTKFKKKFYRLITVGKKRLPDPDSPGTGGSKRKEMFWATVTAVGDDLSQLAEGLGEKTYETKTRGTRHIAPSRLAARGGYALVNGKTRTRSDRETHFGYHVSHPKPEDMGDVQEELGIYPASSFVLQVRNPLAPPQGPIQLHSTPADYPEWIMRGVFGASDGGEKHAKGREDFGLRFASCETPELLNYKNAQILLIAAREGEEGLEKSLGEGRGVALSEVEQKEGHESIRQVFEELKLDISKFPAEPLEGSWA</sequence>
<organism evidence="2 3">
    <name type="scientific">Pholiota conissans</name>
    <dbReference type="NCBI Taxonomy" id="109636"/>
    <lineage>
        <taxon>Eukaryota</taxon>
        <taxon>Fungi</taxon>
        <taxon>Dikarya</taxon>
        <taxon>Basidiomycota</taxon>
        <taxon>Agaricomycotina</taxon>
        <taxon>Agaricomycetes</taxon>
        <taxon>Agaricomycetidae</taxon>
        <taxon>Agaricales</taxon>
        <taxon>Agaricineae</taxon>
        <taxon>Strophariaceae</taxon>
        <taxon>Pholiota</taxon>
    </lineage>
</organism>
<dbReference type="PANTHER" id="PTHR34776:SF1">
    <property type="entry name" value="F17F16.3 PROTEIN"/>
    <property type="match status" value="1"/>
</dbReference>
<evidence type="ECO:0000256" key="1">
    <source>
        <dbReference type="SAM" id="MobiDB-lite"/>
    </source>
</evidence>
<accession>A0A9P5Z0V7</accession>